<dbReference type="InterPro" id="IPR056186">
    <property type="entry name" value="PDZ_CPAF-rel"/>
</dbReference>
<feature type="chain" id="PRO_5040256825" evidence="1">
    <location>
        <begin position="39"/>
        <end position="538"/>
    </location>
</feature>
<evidence type="ECO:0000313" key="4">
    <source>
        <dbReference type="EMBL" id="UJO24958.1"/>
    </source>
</evidence>
<reference evidence="4" key="2">
    <citation type="journal article" date="2022" name="Microb. Genom.">
        <title>A chromosome-scale genome assembly of the tomato pathogen Cladosporium fulvum reveals a compartmentalized genome architecture and the presence of a dispensable chromosome.</title>
        <authorList>
            <person name="Zaccaron A.Z."/>
            <person name="Chen L.H."/>
            <person name="Samaras A."/>
            <person name="Stergiopoulos I."/>
        </authorList>
    </citation>
    <scope>NUCLEOTIDE SEQUENCE</scope>
    <source>
        <strain evidence="4">Race5_Kim</strain>
    </source>
</reference>
<dbReference type="InterPro" id="IPR005151">
    <property type="entry name" value="Tail-specific_protease"/>
</dbReference>
<gene>
    <name evidence="4" type="ORF">CLAFUR5_14547</name>
</gene>
<proteinExistence type="predicted"/>
<dbReference type="EMBL" id="CP090175">
    <property type="protein sequence ID" value="UJO24958.1"/>
    <property type="molecule type" value="Genomic_DNA"/>
</dbReference>
<protein>
    <submittedName>
        <fullName evidence="4">Peptidase S41 family protein ustP</fullName>
    </submittedName>
</protein>
<dbReference type="RefSeq" id="XP_047769324.1">
    <property type="nucleotide sequence ID" value="XM_047913695.1"/>
</dbReference>
<dbReference type="Pfam" id="PF23658">
    <property type="entry name" value="PDZ_CPAF_rel"/>
    <property type="match status" value="1"/>
</dbReference>
<dbReference type="GO" id="GO:0008236">
    <property type="term" value="F:serine-type peptidase activity"/>
    <property type="evidence" value="ECO:0007669"/>
    <property type="project" value="InterPro"/>
</dbReference>
<evidence type="ECO:0000256" key="1">
    <source>
        <dbReference type="SAM" id="SignalP"/>
    </source>
</evidence>
<dbReference type="PANTHER" id="PTHR37049:SF4">
    <property type="entry name" value="RHODANESE DOMAIN-CONTAINING PROTEIN"/>
    <property type="match status" value="1"/>
</dbReference>
<dbReference type="InterPro" id="IPR052766">
    <property type="entry name" value="S41A_metabolite_peptidase"/>
</dbReference>
<feature type="signal peptide" evidence="1">
    <location>
        <begin position="1"/>
        <end position="38"/>
    </location>
</feature>
<keyword evidence="1" id="KW-0732">Signal</keyword>
<dbReference type="Pfam" id="PF03572">
    <property type="entry name" value="Peptidase_S41"/>
    <property type="match status" value="1"/>
</dbReference>
<dbReference type="SUPFAM" id="SSF52096">
    <property type="entry name" value="ClpP/crotonase"/>
    <property type="match status" value="1"/>
</dbReference>
<dbReference type="InterPro" id="IPR029045">
    <property type="entry name" value="ClpP/crotonase-like_dom_sf"/>
</dbReference>
<evidence type="ECO:0000313" key="5">
    <source>
        <dbReference type="Proteomes" id="UP000756132"/>
    </source>
</evidence>
<feature type="domain" description="CPAF-like PDZ" evidence="3">
    <location>
        <begin position="173"/>
        <end position="294"/>
    </location>
</feature>
<evidence type="ECO:0000259" key="3">
    <source>
        <dbReference type="Pfam" id="PF23658"/>
    </source>
</evidence>
<dbReference type="PANTHER" id="PTHR37049">
    <property type="entry name" value="PEPTIDASE S41 FAMILY PROTEIN"/>
    <property type="match status" value="1"/>
</dbReference>
<dbReference type="KEGG" id="ffu:CLAFUR5_14547"/>
<keyword evidence="5" id="KW-1185">Reference proteome</keyword>
<organism evidence="4 5">
    <name type="scientific">Passalora fulva</name>
    <name type="common">Tomato leaf mold</name>
    <name type="synonym">Cladosporium fulvum</name>
    <dbReference type="NCBI Taxonomy" id="5499"/>
    <lineage>
        <taxon>Eukaryota</taxon>
        <taxon>Fungi</taxon>
        <taxon>Dikarya</taxon>
        <taxon>Ascomycota</taxon>
        <taxon>Pezizomycotina</taxon>
        <taxon>Dothideomycetes</taxon>
        <taxon>Dothideomycetidae</taxon>
        <taxon>Mycosphaerellales</taxon>
        <taxon>Mycosphaerellaceae</taxon>
        <taxon>Fulvia</taxon>
    </lineage>
</organism>
<reference evidence="4" key="1">
    <citation type="submission" date="2021-12" db="EMBL/GenBank/DDBJ databases">
        <authorList>
            <person name="Zaccaron A."/>
            <person name="Stergiopoulos I."/>
        </authorList>
    </citation>
    <scope>NUCLEOTIDE SEQUENCE</scope>
    <source>
        <strain evidence="4">Race5_Kim</strain>
    </source>
</reference>
<dbReference type="Proteomes" id="UP000756132">
    <property type="component" value="Chromosome 13"/>
</dbReference>
<accession>A0A9Q8PM50</accession>
<dbReference type="AlphaFoldDB" id="A0A9Q8PM50"/>
<name>A0A9Q8PM50_PASFU</name>
<dbReference type="GeneID" id="71994425"/>
<evidence type="ECO:0000259" key="2">
    <source>
        <dbReference type="Pfam" id="PF03572"/>
    </source>
</evidence>
<dbReference type="OrthoDB" id="27214at2759"/>
<dbReference type="Gene3D" id="3.90.226.10">
    <property type="entry name" value="2-enoyl-CoA Hydratase, Chain A, domain 1"/>
    <property type="match status" value="1"/>
</dbReference>
<feature type="domain" description="Tail specific protease" evidence="2">
    <location>
        <begin position="364"/>
        <end position="433"/>
    </location>
</feature>
<sequence length="538" mass="59551">MSPHHFHCSRTKSSTMPSSLLWTLGAAAAICCPSYCRAHRDRACAEIAGQYRAWHHLQDGSLERQMRWRIPGQLAFDCLRAMPFNATLATAFINAYRPYLLFHSTLDVLPQAPPEYLSPSVDLLAGLAKIRSRAARGDYESHFDFDSDLNRLLSLAHDGHLQIELCSQHLFLFTRDLPLVSISDDGLKLPSIYTFDDAQRRGAHHLDHVSPVVEINGMDAAYYLESHVAMWLNSHDPDARYNHLFPSAAAHLSGAYAGGAWTRYKGKWPGTASSRLKFANGSYTTVDTHASWPAENGPMLYENGPDLFTAACLPTSVPPTDLKRIPTGTGYDTASPPHLYPEPDVEHSDTPVKVYYLASARLSDVAVLQVPSFKARHGGSNYTTATEHILQHAVTEGKTKLIIDLSDNGGGDVELGLNLFRLLFPGRDVYSATRFRAHDLVDVMGQIFSKHYSAPGQAPVDLTILPHDAVNPAQEHVFHSWATLYGPDEYRGTNMSRLYALFHSSATSTCQTPASREDCSIAKSHPPFRPQDIIMVSQ</sequence>
<dbReference type="GO" id="GO:0006508">
    <property type="term" value="P:proteolysis"/>
    <property type="evidence" value="ECO:0007669"/>
    <property type="project" value="InterPro"/>
</dbReference>